<evidence type="ECO:0000259" key="4">
    <source>
        <dbReference type="Pfam" id="PF14543"/>
    </source>
</evidence>
<organism evidence="5 6">
    <name type="scientific">Brassica carinata</name>
    <name type="common">Ethiopian mustard</name>
    <name type="synonym">Abyssinian cabbage</name>
    <dbReference type="NCBI Taxonomy" id="52824"/>
    <lineage>
        <taxon>Eukaryota</taxon>
        <taxon>Viridiplantae</taxon>
        <taxon>Streptophyta</taxon>
        <taxon>Embryophyta</taxon>
        <taxon>Tracheophyta</taxon>
        <taxon>Spermatophyta</taxon>
        <taxon>Magnoliopsida</taxon>
        <taxon>eudicotyledons</taxon>
        <taxon>Gunneridae</taxon>
        <taxon>Pentapetalae</taxon>
        <taxon>rosids</taxon>
        <taxon>malvids</taxon>
        <taxon>Brassicales</taxon>
        <taxon>Brassicaceae</taxon>
        <taxon>Brassiceae</taxon>
        <taxon>Brassica</taxon>
    </lineage>
</organism>
<keyword evidence="2" id="KW-1133">Transmembrane helix</keyword>
<feature type="domain" description="Xylanase inhibitor N-terminal" evidence="4">
    <location>
        <begin position="27"/>
        <end position="140"/>
    </location>
</feature>
<feature type="transmembrane region" description="Helical" evidence="2">
    <location>
        <begin position="127"/>
        <end position="150"/>
    </location>
</feature>
<evidence type="ECO:0000256" key="2">
    <source>
        <dbReference type="SAM" id="Phobius"/>
    </source>
</evidence>
<protein>
    <recommendedName>
        <fullName evidence="7">Peptidase A1 domain-containing protein</fullName>
    </recommendedName>
</protein>
<evidence type="ECO:0000313" key="5">
    <source>
        <dbReference type="EMBL" id="KAG2318066.1"/>
    </source>
</evidence>
<sequence length="285" mass="31058">MAHTTTGLYYTNITVGNPPITADLVIDLDYNSTTYAPVPCGSRGCPQPKESCFTTTCYGPFGPTCRNDSCISADFKSYLADTSSFNYILKDDVILSSSSSPYLAHKLAVRARFACVRYFDALRKLPYGVIGILGLASTSICHWVIGFYSYGGSYTIDVKSIEIYGKRVVTNNNKGPSLIGRPIPYSRLETSIYSALVKAFAEKAPKRDAVVPFADCFSYKTYGGKSMLEEETPVISLVLGGGAKWDIYGPNALVKVNKNVLCLAFEGENTILLIKEKSAKDSPVK</sequence>
<keyword evidence="6" id="KW-1185">Reference proteome</keyword>
<evidence type="ECO:0000259" key="3">
    <source>
        <dbReference type="Pfam" id="PF14541"/>
    </source>
</evidence>
<dbReference type="OrthoDB" id="1258937at2759"/>
<dbReference type="EMBL" id="JAAMPC010000004">
    <property type="protein sequence ID" value="KAG2318066.1"/>
    <property type="molecule type" value="Genomic_DNA"/>
</dbReference>
<evidence type="ECO:0008006" key="7">
    <source>
        <dbReference type="Google" id="ProtNLM"/>
    </source>
</evidence>
<dbReference type="AlphaFoldDB" id="A0A8X7VUW6"/>
<name>A0A8X7VUW6_BRACI</name>
<dbReference type="PANTHER" id="PTHR47965">
    <property type="entry name" value="ASPARTYL PROTEASE-RELATED"/>
    <property type="match status" value="1"/>
</dbReference>
<dbReference type="Pfam" id="PF14541">
    <property type="entry name" value="TAXi_C"/>
    <property type="match status" value="1"/>
</dbReference>
<dbReference type="Gene3D" id="2.40.70.10">
    <property type="entry name" value="Acid Proteases"/>
    <property type="match status" value="2"/>
</dbReference>
<dbReference type="InterPro" id="IPR032799">
    <property type="entry name" value="TAXi_C"/>
</dbReference>
<dbReference type="InterPro" id="IPR001461">
    <property type="entry name" value="Aspartic_peptidase_A1"/>
</dbReference>
<gene>
    <name evidence="5" type="ORF">Bca52824_021188</name>
</gene>
<proteinExistence type="inferred from homology"/>
<dbReference type="GO" id="GO:0006508">
    <property type="term" value="P:proteolysis"/>
    <property type="evidence" value="ECO:0007669"/>
    <property type="project" value="InterPro"/>
</dbReference>
<dbReference type="PANTHER" id="PTHR47965:SF103">
    <property type="entry name" value="EUKARYOTIC ASPARTYL PROTEASE FAMILY PROTEIN"/>
    <property type="match status" value="1"/>
</dbReference>
<keyword evidence="2" id="KW-0472">Membrane</keyword>
<accession>A0A8X7VUW6</accession>
<comment type="caution">
    <text evidence="5">The sequence shown here is derived from an EMBL/GenBank/DDBJ whole genome shotgun (WGS) entry which is preliminary data.</text>
</comment>
<dbReference type="Pfam" id="PF14543">
    <property type="entry name" value="TAXi_N"/>
    <property type="match status" value="1"/>
</dbReference>
<evidence type="ECO:0000256" key="1">
    <source>
        <dbReference type="ARBA" id="ARBA00007447"/>
    </source>
</evidence>
<dbReference type="Proteomes" id="UP000886595">
    <property type="component" value="Unassembled WGS sequence"/>
</dbReference>
<comment type="similarity">
    <text evidence="1">Belongs to the peptidase A1 family.</text>
</comment>
<dbReference type="GO" id="GO:0004190">
    <property type="term" value="F:aspartic-type endopeptidase activity"/>
    <property type="evidence" value="ECO:0007669"/>
    <property type="project" value="InterPro"/>
</dbReference>
<reference evidence="5 6" key="1">
    <citation type="submission" date="2020-02" db="EMBL/GenBank/DDBJ databases">
        <authorList>
            <person name="Ma Q."/>
            <person name="Huang Y."/>
            <person name="Song X."/>
            <person name="Pei D."/>
        </authorList>
    </citation>
    <scope>NUCLEOTIDE SEQUENCE [LARGE SCALE GENOMIC DNA]</scope>
    <source>
        <strain evidence="5">Sxm20200214</strain>
        <tissue evidence="5">Leaf</tissue>
    </source>
</reference>
<keyword evidence="2" id="KW-0812">Transmembrane</keyword>
<dbReference type="SUPFAM" id="SSF50630">
    <property type="entry name" value="Acid proteases"/>
    <property type="match status" value="1"/>
</dbReference>
<dbReference type="InterPro" id="IPR032861">
    <property type="entry name" value="TAXi_N"/>
</dbReference>
<feature type="domain" description="Xylanase inhibitor C-terminal" evidence="3">
    <location>
        <begin position="153"/>
        <end position="266"/>
    </location>
</feature>
<evidence type="ECO:0000313" key="6">
    <source>
        <dbReference type="Proteomes" id="UP000886595"/>
    </source>
</evidence>
<dbReference type="InterPro" id="IPR021109">
    <property type="entry name" value="Peptidase_aspartic_dom_sf"/>
</dbReference>